<dbReference type="EMBL" id="JAOPHQ010004314">
    <property type="protein sequence ID" value="KAK0139666.1"/>
    <property type="molecule type" value="Genomic_DNA"/>
</dbReference>
<proteinExistence type="predicted"/>
<evidence type="ECO:0000313" key="2">
    <source>
        <dbReference type="Proteomes" id="UP001174136"/>
    </source>
</evidence>
<dbReference type="AlphaFoldDB" id="A0AA47NV23"/>
<comment type="caution">
    <text evidence="1">The sequence shown here is derived from an EMBL/GenBank/DDBJ whole genome shotgun (WGS) entry which is preliminary data.</text>
</comment>
<organism evidence="1 2">
    <name type="scientific">Merluccius polli</name>
    <name type="common">Benguela hake</name>
    <name type="synonym">Merluccius cadenati</name>
    <dbReference type="NCBI Taxonomy" id="89951"/>
    <lineage>
        <taxon>Eukaryota</taxon>
        <taxon>Metazoa</taxon>
        <taxon>Chordata</taxon>
        <taxon>Craniata</taxon>
        <taxon>Vertebrata</taxon>
        <taxon>Euteleostomi</taxon>
        <taxon>Actinopterygii</taxon>
        <taxon>Neopterygii</taxon>
        <taxon>Teleostei</taxon>
        <taxon>Neoteleostei</taxon>
        <taxon>Acanthomorphata</taxon>
        <taxon>Zeiogadaria</taxon>
        <taxon>Gadariae</taxon>
        <taxon>Gadiformes</taxon>
        <taxon>Gadoidei</taxon>
        <taxon>Merlucciidae</taxon>
        <taxon>Merluccius</taxon>
    </lineage>
</organism>
<accession>A0AA47NV23</accession>
<name>A0AA47NV23_MERPO</name>
<protein>
    <recommendedName>
        <fullName evidence="3">U1-type domain-containing protein</fullName>
    </recommendedName>
</protein>
<evidence type="ECO:0008006" key="3">
    <source>
        <dbReference type="Google" id="ProtNLM"/>
    </source>
</evidence>
<sequence length="134" mass="14998">MQPDQPDKGAGAPNESLLFQSLKVYLDNKTRQQPIIGLDSVTECVKAGSCNQETLYLCVVCQCRIKRADVRNHIMGTLHRYRYIKARHPDLARGWGQAVDIPKLARPLMELASELEKRDGPGIVQVCVKAVKNI</sequence>
<evidence type="ECO:0000313" key="1">
    <source>
        <dbReference type="EMBL" id="KAK0139666.1"/>
    </source>
</evidence>
<reference evidence="1" key="1">
    <citation type="journal article" date="2023" name="Front. Mar. Sci.">
        <title>A new Merluccius polli reference genome to investigate the effects of global change in West African waters.</title>
        <authorList>
            <person name="Mateo J.L."/>
            <person name="Blanco-Fernandez C."/>
            <person name="Garcia-Vazquez E."/>
            <person name="Machado-Schiaffino G."/>
        </authorList>
    </citation>
    <scope>NUCLEOTIDE SEQUENCE</scope>
    <source>
        <strain evidence="1">C29</strain>
        <tissue evidence="1">Fin</tissue>
    </source>
</reference>
<dbReference type="Proteomes" id="UP001174136">
    <property type="component" value="Unassembled WGS sequence"/>
</dbReference>
<keyword evidence="2" id="KW-1185">Reference proteome</keyword>
<gene>
    <name evidence="1" type="ORF">N1851_023439</name>
</gene>